<name>A0AAW2WV74_9LAMI</name>
<dbReference type="EMBL" id="JACGWN010000007">
    <property type="protein sequence ID" value="KAL0445343.1"/>
    <property type="molecule type" value="Genomic_DNA"/>
</dbReference>
<comment type="caution">
    <text evidence="1">The sequence shown here is derived from an EMBL/GenBank/DDBJ whole genome shotgun (WGS) entry which is preliminary data.</text>
</comment>
<accession>A0AAW2WV74</accession>
<organism evidence="1">
    <name type="scientific">Sesamum latifolium</name>
    <dbReference type="NCBI Taxonomy" id="2727402"/>
    <lineage>
        <taxon>Eukaryota</taxon>
        <taxon>Viridiplantae</taxon>
        <taxon>Streptophyta</taxon>
        <taxon>Embryophyta</taxon>
        <taxon>Tracheophyta</taxon>
        <taxon>Spermatophyta</taxon>
        <taxon>Magnoliopsida</taxon>
        <taxon>eudicotyledons</taxon>
        <taxon>Gunneridae</taxon>
        <taxon>Pentapetalae</taxon>
        <taxon>asterids</taxon>
        <taxon>lamiids</taxon>
        <taxon>Lamiales</taxon>
        <taxon>Pedaliaceae</taxon>
        <taxon>Sesamum</taxon>
    </lineage>
</organism>
<evidence type="ECO:0000313" key="1">
    <source>
        <dbReference type="EMBL" id="KAL0445343.1"/>
    </source>
</evidence>
<dbReference type="AlphaFoldDB" id="A0AAW2WV74"/>
<reference evidence="1" key="2">
    <citation type="journal article" date="2024" name="Plant">
        <title>Genomic evolution and insights into agronomic trait innovations of Sesamum species.</title>
        <authorList>
            <person name="Miao H."/>
            <person name="Wang L."/>
            <person name="Qu L."/>
            <person name="Liu H."/>
            <person name="Sun Y."/>
            <person name="Le M."/>
            <person name="Wang Q."/>
            <person name="Wei S."/>
            <person name="Zheng Y."/>
            <person name="Lin W."/>
            <person name="Duan Y."/>
            <person name="Cao H."/>
            <person name="Xiong S."/>
            <person name="Wang X."/>
            <person name="Wei L."/>
            <person name="Li C."/>
            <person name="Ma Q."/>
            <person name="Ju M."/>
            <person name="Zhao R."/>
            <person name="Li G."/>
            <person name="Mu C."/>
            <person name="Tian Q."/>
            <person name="Mei H."/>
            <person name="Zhang T."/>
            <person name="Gao T."/>
            <person name="Zhang H."/>
        </authorList>
    </citation>
    <scope>NUCLEOTIDE SEQUENCE</scope>
    <source>
        <strain evidence="1">KEN1</strain>
    </source>
</reference>
<reference evidence="1" key="1">
    <citation type="submission" date="2020-06" db="EMBL/GenBank/DDBJ databases">
        <authorList>
            <person name="Li T."/>
            <person name="Hu X."/>
            <person name="Zhang T."/>
            <person name="Song X."/>
            <person name="Zhang H."/>
            <person name="Dai N."/>
            <person name="Sheng W."/>
            <person name="Hou X."/>
            <person name="Wei L."/>
        </authorList>
    </citation>
    <scope>NUCLEOTIDE SEQUENCE</scope>
    <source>
        <strain evidence="1">KEN1</strain>
        <tissue evidence="1">Leaf</tissue>
    </source>
</reference>
<sequence>MPSGVIGALKVLATIKDVSSFFLFSRPATLPFALEVEASPTSTNGADFSIVASY</sequence>
<gene>
    <name evidence="1" type="ORF">Slati_2257000</name>
</gene>
<proteinExistence type="predicted"/>
<protein>
    <submittedName>
        <fullName evidence="1">Uncharacterized protein</fullName>
    </submittedName>
</protein>